<evidence type="ECO:0000256" key="4">
    <source>
        <dbReference type="RuleBase" id="RU003495"/>
    </source>
</evidence>
<gene>
    <name evidence="3" type="primary">rlpA</name>
    <name evidence="6" type="ORF">JCM15548_14447</name>
</gene>
<comment type="function">
    <text evidence="3">Lytic transglycosylase with a strong preference for naked glycan strands that lack stem peptides.</text>
</comment>
<evidence type="ECO:0000256" key="2">
    <source>
        <dbReference type="ARBA" id="ARBA00023316"/>
    </source>
</evidence>
<dbReference type="EMBL" id="BAZW01000077">
    <property type="protein sequence ID" value="GAO27610.1"/>
    <property type="molecule type" value="Genomic_DNA"/>
</dbReference>
<dbReference type="InterPro" id="IPR009009">
    <property type="entry name" value="RlpA-like_DPBB"/>
</dbReference>
<comment type="caution">
    <text evidence="6">The sequence shown here is derived from an EMBL/GenBank/DDBJ whole genome shotgun (WGS) entry which is preliminary data.</text>
</comment>
<dbReference type="Gene3D" id="2.40.40.10">
    <property type="entry name" value="RlpA-like domain"/>
    <property type="match status" value="1"/>
</dbReference>
<reference evidence="6 7" key="1">
    <citation type="journal article" date="2015" name="Microbes Environ.">
        <title>Distribution and evolution of nitrogen fixation genes in the phylum bacteroidetes.</title>
        <authorList>
            <person name="Inoue J."/>
            <person name="Oshima K."/>
            <person name="Suda W."/>
            <person name="Sakamoto M."/>
            <person name="Iino T."/>
            <person name="Noda S."/>
            <person name="Hongoh Y."/>
            <person name="Hattori M."/>
            <person name="Ohkuma M."/>
        </authorList>
    </citation>
    <scope>NUCLEOTIDE SEQUENCE [LARGE SCALE GENOMIC DNA]</scope>
    <source>
        <strain evidence="6">JCM 15548</strain>
    </source>
</reference>
<dbReference type="HAMAP" id="MF_02071">
    <property type="entry name" value="RlpA"/>
    <property type="match status" value="1"/>
</dbReference>
<organism evidence="6 7">
    <name type="scientific">Geofilum rubicundum JCM 15548</name>
    <dbReference type="NCBI Taxonomy" id="1236989"/>
    <lineage>
        <taxon>Bacteria</taxon>
        <taxon>Pseudomonadati</taxon>
        <taxon>Bacteroidota</taxon>
        <taxon>Bacteroidia</taxon>
        <taxon>Marinilabiliales</taxon>
        <taxon>Marinilabiliaceae</taxon>
        <taxon>Geofilum</taxon>
    </lineage>
</organism>
<dbReference type="CDD" id="cd22268">
    <property type="entry name" value="DPBB_RlpA-like"/>
    <property type="match status" value="1"/>
</dbReference>
<dbReference type="STRING" id="1236989.JCM15548_14447"/>
<dbReference type="GO" id="GO:0071555">
    <property type="term" value="P:cell wall organization"/>
    <property type="evidence" value="ECO:0007669"/>
    <property type="project" value="UniProtKB-KW"/>
</dbReference>
<evidence type="ECO:0000259" key="5">
    <source>
        <dbReference type="Pfam" id="PF03330"/>
    </source>
</evidence>
<dbReference type="EC" id="4.2.2.-" evidence="3"/>
<keyword evidence="2 3" id="KW-0961">Cell wall biogenesis/degradation</keyword>
<evidence type="ECO:0000256" key="3">
    <source>
        <dbReference type="HAMAP-Rule" id="MF_02071"/>
    </source>
</evidence>
<name>A0A0E9LRX5_9BACT</name>
<dbReference type="GO" id="GO:0008932">
    <property type="term" value="F:lytic endotransglycosylase activity"/>
    <property type="evidence" value="ECO:0007669"/>
    <property type="project" value="UniProtKB-UniRule"/>
</dbReference>
<dbReference type="SUPFAM" id="SSF50685">
    <property type="entry name" value="Barwin-like endoglucanases"/>
    <property type="match status" value="1"/>
</dbReference>
<keyword evidence="6" id="KW-0449">Lipoprotein</keyword>
<dbReference type="InterPro" id="IPR012997">
    <property type="entry name" value="RplA"/>
</dbReference>
<dbReference type="InterPro" id="IPR036908">
    <property type="entry name" value="RlpA-like_sf"/>
</dbReference>
<dbReference type="Pfam" id="PF03330">
    <property type="entry name" value="DPBB_1"/>
    <property type="match status" value="1"/>
</dbReference>
<evidence type="ECO:0000313" key="6">
    <source>
        <dbReference type="EMBL" id="GAO27610.1"/>
    </source>
</evidence>
<comment type="similarity">
    <text evidence="3 4">Belongs to the RlpA family.</text>
</comment>
<sequence>MLIMALAALLWPSKPKEETAEEKVKITNPVIEYGYASYYANFFEGRATSSGELYFHHLPTAAHLTLPLGTKVKVTCLNNNQSVIVTINDRGPYVKGRIIDLSKSAFAAISDLRRGVIFVSVEEIE</sequence>
<evidence type="ECO:0000256" key="1">
    <source>
        <dbReference type="ARBA" id="ARBA00023239"/>
    </source>
</evidence>
<accession>A0A0E9LRX5</accession>
<feature type="domain" description="RlpA-like protein double-psi beta-barrel" evidence="5">
    <location>
        <begin position="34"/>
        <end position="120"/>
    </location>
</feature>
<protein>
    <recommendedName>
        <fullName evidence="3">Probable endolytic peptidoglycan transglycosylase RlpA</fullName>
        <ecNumber evidence="3">4.2.2.-</ecNumber>
    </recommendedName>
</protein>
<dbReference type="PANTHER" id="PTHR34183">
    <property type="entry name" value="ENDOLYTIC PEPTIDOGLYCAN TRANSGLYCOSYLASE RLPA"/>
    <property type="match status" value="1"/>
</dbReference>
<dbReference type="Proteomes" id="UP000032900">
    <property type="component" value="Unassembled WGS sequence"/>
</dbReference>
<proteinExistence type="inferred from homology"/>
<keyword evidence="1 3" id="KW-0456">Lyase</keyword>
<dbReference type="NCBIfam" id="TIGR00413">
    <property type="entry name" value="rlpA"/>
    <property type="match status" value="1"/>
</dbReference>
<dbReference type="GO" id="GO:0000270">
    <property type="term" value="P:peptidoglycan metabolic process"/>
    <property type="evidence" value="ECO:0007669"/>
    <property type="project" value="UniProtKB-UniRule"/>
</dbReference>
<evidence type="ECO:0000313" key="7">
    <source>
        <dbReference type="Proteomes" id="UP000032900"/>
    </source>
</evidence>
<dbReference type="InterPro" id="IPR034718">
    <property type="entry name" value="RlpA"/>
</dbReference>
<dbReference type="AlphaFoldDB" id="A0A0E9LRX5"/>
<dbReference type="PANTHER" id="PTHR34183:SF8">
    <property type="entry name" value="ENDOLYTIC PEPTIDOGLYCAN TRANSGLYCOSYLASE RLPA-RELATED"/>
    <property type="match status" value="1"/>
</dbReference>
<keyword evidence="7" id="KW-1185">Reference proteome</keyword>